<organism evidence="7 8">
    <name type="scientific">Priestia megaterium</name>
    <name type="common">Bacillus megaterium</name>
    <dbReference type="NCBI Taxonomy" id="1404"/>
    <lineage>
        <taxon>Bacteria</taxon>
        <taxon>Bacillati</taxon>
        <taxon>Bacillota</taxon>
        <taxon>Bacilli</taxon>
        <taxon>Bacillales</taxon>
        <taxon>Bacillaceae</taxon>
        <taxon>Priestia</taxon>
    </lineage>
</organism>
<evidence type="ECO:0000256" key="3">
    <source>
        <dbReference type="ARBA" id="ARBA00023125"/>
    </source>
</evidence>
<dbReference type="PANTHER" id="PTHR35004:SF6">
    <property type="entry name" value="TRANSPOSASE"/>
    <property type="match status" value="1"/>
</dbReference>
<feature type="domain" description="Integrase catalytic" evidence="6">
    <location>
        <begin position="112"/>
        <end position="287"/>
    </location>
</feature>
<name>A0AA86I1S7_PRIMG</name>
<dbReference type="GO" id="GO:0006310">
    <property type="term" value="P:DNA recombination"/>
    <property type="evidence" value="ECO:0007669"/>
    <property type="project" value="UniProtKB-KW"/>
</dbReference>
<comment type="similarity">
    <text evidence="1">Belongs to the transposase IS21/IS408/IS1162 family.</text>
</comment>
<dbReference type="Gene3D" id="1.10.10.60">
    <property type="entry name" value="Homeodomain-like"/>
    <property type="match status" value="1"/>
</dbReference>
<dbReference type="InterPro" id="IPR017894">
    <property type="entry name" value="HTH_IS21_transposase_type"/>
</dbReference>
<dbReference type="AlphaFoldDB" id="A0AA86I1S7"/>
<dbReference type="CDD" id="cd00093">
    <property type="entry name" value="HTH_XRE"/>
    <property type="match status" value="1"/>
</dbReference>
<dbReference type="SUPFAM" id="SSF53098">
    <property type="entry name" value="Ribonuclease H-like"/>
    <property type="match status" value="1"/>
</dbReference>
<accession>A0AA86I1S7</accession>
<evidence type="ECO:0000256" key="1">
    <source>
        <dbReference type="ARBA" id="ARBA00009277"/>
    </source>
</evidence>
<sequence length="420" mass="49153">MLKIGEFFMIRELFQKGWTKTAIAEATGFNRKTVSKYLKDNQLPKRKGSKQKKESKLTPYKPYILGRLKEGTTNCVVLLEEIQAMGYEGQLTILRDFVRPLRQQPKKQATLRFETPPGKQAQMDWAYVGKYLVNDVLQDVYGFIMILGYSRMKYVEFTTNMNLETLMKCHMNAFSYFNGIPDQILYDNMKTVVIKHSPVEVRFNRKFEDFLAYYGIVPKACRPRRPQTKGKVERTVKYLKDNFFQRKHEPTLNALNEDIKEWLNQVANKKENQTTNEAPFKRFEQEQKFLKAWGEKPLFPTSHWEHREVSRDCFISYGGKQYSVPYRYVGQTVKVKETLNHHIEIYDEHECIAKHPILTGNATTHIRMEHYQGLQKTEMGQKEKHIEGLATDVSQSQDPSPKVEKRPLAAYAALEEGEHV</sequence>
<dbReference type="Proteomes" id="UP000253834">
    <property type="component" value="Chromosome"/>
</dbReference>
<dbReference type="InterPro" id="IPR012337">
    <property type="entry name" value="RNaseH-like_sf"/>
</dbReference>
<dbReference type="InterPro" id="IPR054353">
    <property type="entry name" value="IstA-like_C"/>
</dbReference>
<gene>
    <name evidence="7" type="ORF">CIB87_06575</name>
</gene>
<dbReference type="PANTHER" id="PTHR35004">
    <property type="entry name" value="TRANSPOSASE RV3428C-RELATED"/>
    <property type="match status" value="1"/>
</dbReference>
<dbReference type="NCBIfam" id="NF033546">
    <property type="entry name" value="transpos_IS21"/>
    <property type="match status" value="1"/>
</dbReference>
<evidence type="ECO:0000256" key="4">
    <source>
        <dbReference type="ARBA" id="ARBA00023172"/>
    </source>
</evidence>
<dbReference type="PROSITE" id="PS50994">
    <property type="entry name" value="INTEGRASE"/>
    <property type="match status" value="1"/>
</dbReference>
<evidence type="ECO:0000259" key="5">
    <source>
        <dbReference type="PROSITE" id="PS50531"/>
    </source>
</evidence>
<evidence type="ECO:0000259" key="6">
    <source>
        <dbReference type="PROSITE" id="PS50994"/>
    </source>
</evidence>
<reference evidence="7 8" key="1">
    <citation type="submission" date="2017-07" db="EMBL/GenBank/DDBJ databases">
        <title>Isolation and development of strain Bacillus megaterium SR7 for enhanced growth and metabolite production under supercritical carbon dioxide.</title>
        <authorList>
            <person name="Freedman A.J.E."/>
            <person name="Peet K.C."/>
            <person name="Boock J.T."/>
            <person name="Penn K."/>
            <person name="Prather K.L.J."/>
            <person name="Thompson J.R."/>
        </authorList>
    </citation>
    <scope>NUCLEOTIDE SEQUENCE [LARGE SCALE GENOMIC DNA]</scope>
    <source>
        <strain evidence="7 8">SR7</strain>
    </source>
</reference>
<dbReference type="Pfam" id="PF00665">
    <property type="entry name" value="rve"/>
    <property type="match status" value="1"/>
</dbReference>
<dbReference type="RefSeq" id="WP_114894917.1">
    <property type="nucleotide sequence ID" value="NZ_CP022674.1"/>
</dbReference>
<dbReference type="InterPro" id="IPR036397">
    <property type="entry name" value="RNaseH_sf"/>
</dbReference>
<keyword evidence="4" id="KW-0233">DNA recombination</keyword>
<dbReference type="Pfam" id="PF22483">
    <property type="entry name" value="Mu-transpos_C_2"/>
    <property type="match status" value="1"/>
</dbReference>
<proteinExistence type="inferred from homology"/>
<dbReference type="InterPro" id="IPR001387">
    <property type="entry name" value="Cro/C1-type_HTH"/>
</dbReference>
<dbReference type="GO" id="GO:0032196">
    <property type="term" value="P:transposition"/>
    <property type="evidence" value="ECO:0007669"/>
    <property type="project" value="UniProtKB-KW"/>
</dbReference>
<keyword evidence="2" id="KW-0815">Transposition</keyword>
<evidence type="ECO:0000313" key="8">
    <source>
        <dbReference type="Proteomes" id="UP000253834"/>
    </source>
</evidence>
<dbReference type="EMBL" id="CP022674">
    <property type="protein sequence ID" value="AXI28689.1"/>
    <property type="molecule type" value="Genomic_DNA"/>
</dbReference>
<dbReference type="InterPro" id="IPR001584">
    <property type="entry name" value="Integrase_cat-core"/>
</dbReference>
<evidence type="ECO:0000256" key="2">
    <source>
        <dbReference type="ARBA" id="ARBA00022578"/>
    </source>
</evidence>
<keyword evidence="3" id="KW-0238">DNA-binding</keyword>
<feature type="domain" description="HTH IS21-type" evidence="5">
    <location>
        <begin position="5"/>
        <end position="68"/>
    </location>
</feature>
<dbReference type="GO" id="GO:0003677">
    <property type="term" value="F:DNA binding"/>
    <property type="evidence" value="ECO:0007669"/>
    <property type="project" value="UniProtKB-KW"/>
</dbReference>
<dbReference type="PROSITE" id="PS50531">
    <property type="entry name" value="HTH_IS21"/>
    <property type="match status" value="1"/>
</dbReference>
<dbReference type="GO" id="GO:0015074">
    <property type="term" value="P:DNA integration"/>
    <property type="evidence" value="ECO:0007669"/>
    <property type="project" value="InterPro"/>
</dbReference>
<protein>
    <submittedName>
        <fullName evidence="7">IS21 family transposase</fullName>
    </submittedName>
</protein>
<evidence type="ECO:0000313" key="7">
    <source>
        <dbReference type="EMBL" id="AXI28689.1"/>
    </source>
</evidence>
<dbReference type="Gene3D" id="3.30.420.10">
    <property type="entry name" value="Ribonuclease H-like superfamily/Ribonuclease H"/>
    <property type="match status" value="1"/>
</dbReference>